<accession>A0A8J2YDN5</accession>
<dbReference type="InterPro" id="IPR007533">
    <property type="entry name" value="Cyt_c_oxidase_assmbl_CtaG"/>
</dbReference>
<dbReference type="Proteomes" id="UP000602745">
    <property type="component" value="Unassembled WGS sequence"/>
</dbReference>
<feature type="topological domain" description="Periplasmic" evidence="12">
    <location>
        <begin position="41"/>
        <end position="205"/>
    </location>
</feature>
<dbReference type="PANTHER" id="PTHR21320:SF3">
    <property type="entry name" value="CYTOCHROME C OXIDASE ASSEMBLY PROTEIN COX11, MITOCHONDRIAL-RELATED"/>
    <property type="match status" value="1"/>
</dbReference>
<evidence type="ECO:0000256" key="12">
    <source>
        <dbReference type="HAMAP-Rule" id="MF_00155"/>
    </source>
</evidence>
<dbReference type="GO" id="GO:0008535">
    <property type="term" value="P:respiratory chain complex IV assembly"/>
    <property type="evidence" value="ECO:0007669"/>
    <property type="project" value="UniProtKB-UniRule"/>
</dbReference>
<evidence type="ECO:0000256" key="8">
    <source>
        <dbReference type="ARBA" id="ARBA00022968"/>
    </source>
</evidence>
<keyword evidence="6 12" id="KW-0997">Cell inner membrane</keyword>
<dbReference type="NCBIfam" id="NF003465">
    <property type="entry name" value="PRK05089.1"/>
    <property type="match status" value="1"/>
</dbReference>
<evidence type="ECO:0000313" key="14">
    <source>
        <dbReference type="EMBL" id="GGE34652.1"/>
    </source>
</evidence>
<dbReference type="GO" id="GO:0005886">
    <property type="term" value="C:plasma membrane"/>
    <property type="evidence" value="ECO:0007669"/>
    <property type="project" value="UniProtKB-SubCell"/>
</dbReference>
<evidence type="ECO:0000256" key="9">
    <source>
        <dbReference type="ARBA" id="ARBA00022989"/>
    </source>
</evidence>
<reference evidence="14" key="2">
    <citation type="submission" date="2020-09" db="EMBL/GenBank/DDBJ databases">
        <authorList>
            <person name="Sun Q."/>
            <person name="Sedlacek I."/>
        </authorList>
    </citation>
    <scope>NUCLEOTIDE SEQUENCE</scope>
    <source>
        <strain evidence="14">CCM 7684</strain>
    </source>
</reference>
<organism evidence="14 15">
    <name type="scientific">Agaricicola taiwanensis</name>
    <dbReference type="NCBI Taxonomy" id="591372"/>
    <lineage>
        <taxon>Bacteria</taxon>
        <taxon>Pseudomonadati</taxon>
        <taxon>Pseudomonadota</taxon>
        <taxon>Alphaproteobacteria</taxon>
        <taxon>Rhodobacterales</taxon>
        <taxon>Paracoccaceae</taxon>
        <taxon>Agaricicola</taxon>
    </lineage>
</organism>
<dbReference type="AlphaFoldDB" id="A0A8J2YDN5"/>
<evidence type="ECO:0000256" key="7">
    <source>
        <dbReference type="ARBA" id="ARBA00022692"/>
    </source>
</evidence>
<keyword evidence="5 12" id="KW-1003">Cell membrane</keyword>
<dbReference type="Pfam" id="PF04442">
    <property type="entry name" value="CtaG_Cox11"/>
    <property type="match status" value="1"/>
</dbReference>
<evidence type="ECO:0000256" key="4">
    <source>
        <dbReference type="ARBA" id="ARBA00015384"/>
    </source>
</evidence>
<proteinExistence type="inferred from homology"/>
<dbReference type="EMBL" id="BMCP01000001">
    <property type="protein sequence ID" value="GGE34652.1"/>
    <property type="molecule type" value="Genomic_DNA"/>
</dbReference>
<evidence type="ECO:0000256" key="1">
    <source>
        <dbReference type="ARBA" id="ARBA00004007"/>
    </source>
</evidence>
<dbReference type="InterPro" id="IPR023471">
    <property type="entry name" value="CtaG/Cox11_dom_sf"/>
</dbReference>
<evidence type="ECO:0000256" key="6">
    <source>
        <dbReference type="ARBA" id="ARBA00022519"/>
    </source>
</evidence>
<keyword evidence="7 12" id="KW-0812">Transmembrane</keyword>
<dbReference type="SUPFAM" id="SSF110111">
    <property type="entry name" value="Ctag/Cox11"/>
    <property type="match status" value="1"/>
</dbReference>
<evidence type="ECO:0000256" key="13">
    <source>
        <dbReference type="SAM" id="Phobius"/>
    </source>
</evidence>
<feature type="topological domain" description="Cytoplasmic" evidence="12">
    <location>
        <begin position="1"/>
        <end position="17"/>
    </location>
</feature>
<keyword evidence="10 12" id="KW-0186">Copper</keyword>
<dbReference type="PIRSF" id="PIRSF005413">
    <property type="entry name" value="COX11"/>
    <property type="match status" value="1"/>
</dbReference>
<dbReference type="HAMAP" id="MF_00155">
    <property type="entry name" value="CtaG"/>
    <property type="match status" value="1"/>
</dbReference>
<comment type="caution">
    <text evidence="14">The sequence shown here is derived from an EMBL/GenBank/DDBJ whole genome shotgun (WGS) entry which is preliminary data.</text>
</comment>
<keyword evidence="8 12" id="KW-0735">Signal-anchor</keyword>
<comment type="subcellular location">
    <subcellularLocation>
        <location evidence="2 12">Cell inner membrane</location>
        <topology evidence="2 12">Single-pass type II membrane protein</topology>
        <orientation evidence="2 12">Periplasmic side</orientation>
    </subcellularLocation>
</comment>
<dbReference type="RefSeq" id="WP_188408573.1">
    <property type="nucleotide sequence ID" value="NZ_BMCP01000001.1"/>
</dbReference>
<dbReference type="PANTHER" id="PTHR21320">
    <property type="entry name" value="CYTOCHROME C OXIDASE ASSEMBLY PROTEIN COX11-RELATED"/>
    <property type="match status" value="1"/>
</dbReference>
<evidence type="ECO:0000256" key="3">
    <source>
        <dbReference type="ARBA" id="ARBA00009620"/>
    </source>
</evidence>
<sequence length="205" mass="22224">MNDAPQTSSRTSSDLARRHKRVAMICVLFGSTMLGAAFAAVPLYDLFCRVTGFGGTTTVASSAPAAALERTVKVRFDGNVAPGLSWEFVPEEREVTVKLGETRMVVYKATNLSSQDTWGTASYNVSPGITGSYFAKLQCFCFTKQHLKPGETLNMPVVFFVDPAIVEDGDASRVKTITLSYTFFPTEPDAKPTAQVGTTKTQQPM</sequence>
<evidence type="ECO:0000256" key="11">
    <source>
        <dbReference type="ARBA" id="ARBA00023136"/>
    </source>
</evidence>
<reference evidence="14" key="1">
    <citation type="journal article" date="2014" name="Int. J. Syst. Evol. Microbiol.">
        <title>Complete genome sequence of Corynebacterium casei LMG S-19264T (=DSM 44701T), isolated from a smear-ripened cheese.</title>
        <authorList>
            <consortium name="US DOE Joint Genome Institute (JGI-PGF)"/>
            <person name="Walter F."/>
            <person name="Albersmeier A."/>
            <person name="Kalinowski J."/>
            <person name="Ruckert C."/>
        </authorList>
    </citation>
    <scope>NUCLEOTIDE SEQUENCE</scope>
    <source>
        <strain evidence="14">CCM 7684</strain>
    </source>
</reference>
<dbReference type="FunFam" id="2.60.370.10:FF:000001">
    <property type="entry name" value="COX11 cytochrome c oxidase assembly homolog"/>
    <property type="match status" value="1"/>
</dbReference>
<keyword evidence="15" id="KW-1185">Reference proteome</keyword>
<evidence type="ECO:0000256" key="10">
    <source>
        <dbReference type="ARBA" id="ARBA00023008"/>
    </source>
</evidence>
<comment type="similarity">
    <text evidence="3 12">Belongs to the COX11/CtaG family.</text>
</comment>
<feature type="transmembrane region" description="Helical" evidence="13">
    <location>
        <begin position="21"/>
        <end position="44"/>
    </location>
</feature>
<evidence type="ECO:0000256" key="5">
    <source>
        <dbReference type="ARBA" id="ARBA00022475"/>
    </source>
</evidence>
<name>A0A8J2YDN5_9RHOB</name>
<dbReference type="GO" id="GO:0005507">
    <property type="term" value="F:copper ion binding"/>
    <property type="evidence" value="ECO:0007669"/>
    <property type="project" value="InterPro"/>
</dbReference>
<evidence type="ECO:0000256" key="2">
    <source>
        <dbReference type="ARBA" id="ARBA00004382"/>
    </source>
</evidence>
<keyword evidence="9 12" id="KW-1133">Transmembrane helix</keyword>
<evidence type="ECO:0000313" key="15">
    <source>
        <dbReference type="Proteomes" id="UP000602745"/>
    </source>
</evidence>
<keyword evidence="11 12" id="KW-0472">Membrane</keyword>
<gene>
    <name evidence="12 14" type="primary">ctaG</name>
    <name evidence="14" type="ORF">GCM10007276_10080</name>
</gene>
<dbReference type="Gene3D" id="2.60.370.10">
    <property type="entry name" value="Ctag/Cox11"/>
    <property type="match status" value="1"/>
</dbReference>
<protein>
    <recommendedName>
        <fullName evidence="4 12">Cytochrome c oxidase assembly protein CtaG</fullName>
    </recommendedName>
</protein>
<comment type="function">
    <text evidence="1 12">Exerts its effect at some terminal stage of cytochrome c oxidase synthesis, probably by being involved in the insertion of the copper B into subunit I.</text>
</comment>